<evidence type="ECO:0000313" key="4">
    <source>
        <dbReference type="Proteomes" id="UP000229600"/>
    </source>
</evidence>
<dbReference type="InterPro" id="IPR036424">
    <property type="entry name" value="UPP_synth-like_sf"/>
</dbReference>
<dbReference type="PANTHER" id="PTHR10291:SF0">
    <property type="entry name" value="DEHYDRODOLICHYL DIPHOSPHATE SYNTHASE 2"/>
    <property type="match status" value="1"/>
</dbReference>
<comment type="caution">
    <text evidence="2">Lacks conserved residue(s) required for the propagation of feature annotation.</text>
</comment>
<dbReference type="Gene3D" id="3.40.1180.10">
    <property type="entry name" value="Decaprenyl diphosphate synthase-like"/>
    <property type="match status" value="1"/>
</dbReference>
<comment type="function">
    <text evidence="2">Catalyzes the condensation of isopentenyl diphosphate (IPP) with allylic pyrophosphates generating different type of terpenoids.</text>
</comment>
<dbReference type="GO" id="GO:0016094">
    <property type="term" value="P:polyprenol biosynthetic process"/>
    <property type="evidence" value="ECO:0007669"/>
    <property type="project" value="TreeGrafter"/>
</dbReference>
<keyword evidence="1 2" id="KW-0808">Transferase</keyword>
<feature type="active site" description="Proton acceptor" evidence="2">
    <location>
        <position position="61"/>
    </location>
</feature>
<feature type="binding site" evidence="2">
    <location>
        <position position="13"/>
    </location>
    <ligand>
        <name>Mg(2+)</name>
        <dbReference type="ChEBI" id="CHEBI:18420"/>
    </ligand>
</feature>
<organism evidence="3 4">
    <name type="scientific">Candidatus Magasanikbacteria bacterium CG11_big_fil_rev_8_21_14_0_20_39_34</name>
    <dbReference type="NCBI Taxonomy" id="1974653"/>
    <lineage>
        <taxon>Bacteria</taxon>
        <taxon>Candidatus Magasanikiibacteriota</taxon>
    </lineage>
</organism>
<feature type="binding site" evidence="2">
    <location>
        <begin position="58"/>
        <end position="60"/>
    </location>
    <ligand>
        <name>substrate</name>
    </ligand>
</feature>
<feature type="binding site" evidence="2">
    <location>
        <position position="194"/>
    </location>
    <ligand>
        <name>Mg(2+)</name>
        <dbReference type="ChEBI" id="CHEBI:18420"/>
    </ligand>
</feature>
<feature type="binding site" evidence="2">
    <location>
        <begin position="181"/>
        <end position="183"/>
    </location>
    <ligand>
        <name>substrate</name>
    </ligand>
</feature>
<dbReference type="InterPro" id="IPR018520">
    <property type="entry name" value="UPP_synth-like_CS"/>
</dbReference>
<dbReference type="SUPFAM" id="SSF64005">
    <property type="entry name" value="Undecaprenyl diphosphate synthase"/>
    <property type="match status" value="1"/>
</dbReference>
<dbReference type="PANTHER" id="PTHR10291">
    <property type="entry name" value="DEHYDRODOLICHYL DIPHOSPHATE SYNTHASE FAMILY MEMBER"/>
    <property type="match status" value="1"/>
</dbReference>
<reference evidence="3 4" key="1">
    <citation type="submission" date="2017-09" db="EMBL/GenBank/DDBJ databases">
        <title>Depth-based differentiation of microbial function through sediment-hosted aquifers and enrichment of novel symbionts in the deep terrestrial subsurface.</title>
        <authorList>
            <person name="Probst A.J."/>
            <person name="Ladd B."/>
            <person name="Jarett J.K."/>
            <person name="Geller-Mcgrath D.E."/>
            <person name="Sieber C.M."/>
            <person name="Emerson J.B."/>
            <person name="Anantharaman K."/>
            <person name="Thomas B.C."/>
            <person name="Malmstrom R."/>
            <person name="Stieglmeier M."/>
            <person name="Klingl A."/>
            <person name="Woyke T."/>
            <person name="Ryan C.M."/>
            <person name="Banfield J.F."/>
        </authorList>
    </citation>
    <scope>NUCLEOTIDE SEQUENCE [LARGE SCALE GENOMIC DNA]</scope>
    <source>
        <strain evidence="3">CG11_big_fil_rev_8_21_14_0_20_39_34</strain>
    </source>
</reference>
<dbReference type="EC" id="2.5.1.-" evidence="2"/>
<evidence type="ECO:0000313" key="3">
    <source>
        <dbReference type="EMBL" id="PIR04458.1"/>
    </source>
</evidence>
<feature type="binding site" evidence="2">
    <location>
        <position position="175"/>
    </location>
    <ligand>
        <name>substrate</name>
    </ligand>
</feature>
<gene>
    <name evidence="3" type="primary">uppS</name>
    <name evidence="3" type="ORF">COV59_00560</name>
</gene>
<dbReference type="AlphaFoldDB" id="A0A2H0N6E8"/>
<dbReference type="Proteomes" id="UP000229600">
    <property type="component" value="Unassembled WGS sequence"/>
</dbReference>
<feature type="binding site" evidence="2">
    <location>
        <position position="18"/>
    </location>
    <ligand>
        <name>substrate</name>
    </ligand>
</feature>
<dbReference type="Pfam" id="PF01255">
    <property type="entry name" value="Prenyltransf"/>
    <property type="match status" value="1"/>
</dbReference>
<evidence type="ECO:0000256" key="1">
    <source>
        <dbReference type="ARBA" id="ARBA00022679"/>
    </source>
</evidence>
<dbReference type="GO" id="GO:0045547">
    <property type="term" value="F:ditrans,polycis-polyprenyl diphosphate synthase [(2E,6E)-farnesyl diphosphate specific] activity"/>
    <property type="evidence" value="ECO:0007669"/>
    <property type="project" value="TreeGrafter"/>
</dbReference>
<feature type="binding site" evidence="2">
    <location>
        <position position="30"/>
    </location>
    <ligand>
        <name>substrate</name>
    </ligand>
</feature>
<comment type="subunit">
    <text evidence="2">Homodimer.</text>
</comment>
<name>A0A2H0N6E8_9BACT</name>
<dbReference type="CDD" id="cd00475">
    <property type="entry name" value="Cis_IPPS"/>
    <property type="match status" value="1"/>
</dbReference>
<feature type="binding site" evidence="2">
    <location>
        <begin position="14"/>
        <end position="17"/>
    </location>
    <ligand>
        <name>substrate</name>
    </ligand>
</feature>
<dbReference type="EMBL" id="PCWN01000002">
    <property type="protein sequence ID" value="PIR04458.1"/>
    <property type="molecule type" value="Genomic_DNA"/>
</dbReference>
<comment type="cofactor">
    <cofactor evidence="2">
        <name>Mg(2+)</name>
        <dbReference type="ChEBI" id="CHEBI:18420"/>
    </cofactor>
    <text evidence="2">Binds 2 magnesium ions per subunit.</text>
</comment>
<dbReference type="GO" id="GO:0000287">
    <property type="term" value="F:magnesium ion binding"/>
    <property type="evidence" value="ECO:0007669"/>
    <property type="project" value="UniProtKB-UniRule"/>
</dbReference>
<proteinExistence type="inferred from homology"/>
<keyword evidence="2" id="KW-0460">Magnesium</keyword>
<dbReference type="PROSITE" id="PS01066">
    <property type="entry name" value="UPP_SYNTHASE"/>
    <property type="match status" value="1"/>
</dbReference>
<accession>A0A2H0N6E8</accession>
<dbReference type="InterPro" id="IPR001441">
    <property type="entry name" value="UPP_synth-like"/>
</dbReference>
<evidence type="ECO:0000256" key="2">
    <source>
        <dbReference type="HAMAP-Rule" id="MF_01139"/>
    </source>
</evidence>
<feature type="binding site" evidence="2">
    <location>
        <position position="26"/>
    </location>
    <ligand>
        <name>substrate</name>
    </ligand>
</feature>
<comment type="similarity">
    <text evidence="2">Belongs to the UPP synthase family.</text>
</comment>
<comment type="caution">
    <text evidence="3">The sequence shown here is derived from an EMBL/GenBank/DDBJ whole genome shotgun (WGS) entry which is preliminary data.</text>
</comment>
<feature type="binding site" evidence="2">
    <location>
        <position position="65"/>
    </location>
    <ligand>
        <name>substrate</name>
    </ligand>
</feature>
<feature type="active site" evidence="2">
    <location>
        <position position="13"/>
    </location>
</feature>
<sequence length="226" mass="26186">MKSSLKHVAIIMDGNRRWATQKGLPKFMGHTEGAQNLEKIAQQAIDHDILYLTVYALSTENLKNRSRIELKHLFKLIEQFAKRFPEYEKHGIRIHTIGDLNALPKETQAILSDLKKKTEHFKNLTLTLAINYGGKDEIIRAVQKIQKQKIKITSEEEFEIFLDTALLPEVDLVIRTGGDVRLSNFLLWQSAYAELYFTKVYWPAFSQKDFQKALDTFYSAKRNKGK</sequence>
<keyword evidence="2" id="KW-0479">Metal-binding</keyword>
<protein>
    <recommendedName>
        <fullName evidence="2">Isoprenyl transferase</fullName>
        <ecNumber evidence="2">2.5.1.-</ecNumber>
    </recommendedName>
</protein>
<dbReference type="NCBIfam" id="TIGR00055">
    <property type="entry name" value="uppS"/>
    <property type="match status" value="1"/>
</dbReference>
<dbReference type="HAMAP" id="MF_01139">
    <property type="entry name" value="ISPT"/>
    <property type="match status" value="1"/>
</dbReference>